<dbReference type="AlphaFoldDB" id="A0A0E9TXR2"/>
<reference evidence="1" key="1">
    <citation type="submission" date="2014-11" db="EMBL/GenBank/DDBJ databases">
        <authorList>
            <person name="Amaro Gonzalez C."/>
        </authorList>
    </citation>
    <scope>NUCLEOTIDE SEQUENCE</scope>
</reference>
<proteinExistence type="predicted"/>
<accession>A0A0E9TXR2</accession>
<sequence length="18" mass="2108">MCFLQVIVASIYIPKIRI</sequence>
<evidence type="ECO:0000313" key="1">
    <source>
        <dbReference type="EMBL" id="JAH57538.1"/>
    </source>
</evidence>
<name>A0A0E9TXR2_ANGAN</name>
<reference evidence="1" key="2">
    <citation type="journal article" date="2015" name="Fish Shellfish Immunol.">
        <title>Early steps in the European eel (Anguilla anguilla)-Vibrio vulnificus interaction in the gills: Role of the RtxA13 toxin.</title>
        <authorList>
            <person name="Callol A."/>
            <person name="Pajuelo D."/>
            <person name="Ebbesson L."/>
            <person name="Teles M."/>
            <person name="MacKenzie S."/>
            <person name="Amaro C."/>
        </authorList>
    </citation>
    <scope>NUCLEOTIDE SEQUENCE</scope>
</reference>
<organism evidence="1">
    <name type="scientific">Anguilla anguilla</name>
    <name type="common">European freshwater eel</name>
    <name type="synonym">Muraena anguilla</name>
    <dbReference type="NCBI Taxonomy" id="7936"/>
    <lineage>
        <taxon>Eukaryota</taxon>
        <taxon>Metazoa</taxon>
        <taxon>Chordata</taxon>
        <taxon>Craniata</taxon>
        <taxon>Vertebrata</taxon>
        <taxon>Euteleostomi</taxon>
        <taxon>Actinopterygii</taxon>
        <taxon>Neopterygii</taxon>
        <taxon>Teleostei</taxon>
        <taxon>Anguilliformes</taxon>
        <taxon>Anguillidae</taxon>
        <taxon>Anguilla</taxon>
    </lineage>
</organism>
<protein>
    <submittedName>
        <fullName evidence="1">Uncharacterized protein</fullName>
    </submittedName>
</protein>
<dbReference type="EMBL" id="GBXM01051039">
    <property type="protein sequence ID" value="JAH57538.1"/>
    <property type="molecule type" value="Transcribed_RNA"/>
</dbReference>